<sequence>MENLIRQYIDAYNRMDVPAMMALLHDVIVFENVSNTQGITATSGKANFETLARQSLPVFRSRRQTIRSLTLGERTAAVEIEYEAVLAIDLPTGLKAGETMQLRGVTVFAFSDGKIARISDYS</sequence>
<evidence type="ECO:0000259" key="1">
    <source>
        <dbReference type="Pfam" id="PF12680"/>
    </source>
</evidence>
<dbReference type="InterPro" id="IPR037401">
    <property type="entry name" value="SnoaL-like"/>
</dbReference>
<evidence type="ECO:0000313" key="3">
    <source>
        <dbReference type="Proteomes" id="UP000700732"/>
    </source>
</evidence>
<name>A0ABR6W3W9_9BACT</name>
<dbReference type="Gene3D" id="3.10.450.50">
    <property type="match status" value="1"/>
</dbReference>
<reference evidence="2 3" key="1">
    <citation type="submission" date="2019-06" db="EMBL/GenBank/DDBJ databases">
        <title>Spirosoma utsteinense sp. nov. isolated from Antarctic ice-free soils.</title>
        <authorList>
            <person name="Tahon G."/>
        </authorList>
    </citation>
    <scope>NUCLEOTIDE SEQUENCE [LARGE SCALE GENOMIC DNA]</scope>
    <source>
        <strain evidence="2 3">LMG 31447</strain>
    </source>
</reference>
<comment type="caution">
    <text evidence="2">The sequence shown here is derived from an EMBL/GenBank/DDBJ whole genome shotgun (WGS) entry which is preliminary data.</text>
</comment>
<gene>
    <name evidence="2" type="ORF">FH603_1322</name>
</gene>
<proteinExistence type="predicted"/>
<dbReference type="Proteomes" id="UP000700732">
    <property type="component" value="Unassembled WGS sequence"/>
</dbReference>
<keyword evidence="3" id="KW-1185">Reference proteome</keyword>
<dbReference type="Pfam" id="PF12680">
    <property type="entry name" value="SnoaL_2"/>
    <property type="match status" value="1"/>
</dbReference>
<dbReference type="EMBL" id="VFIA01000006">
    <property type="protein sequence ID" value="MBC3790826.1"/>
    <property type="molecule type" value="Genomic_DNA"/>
</dbReference>
<accession>A0ABR6W3W9</accession>
<dbReference type="InterPro" id="IPR032710">
    <property type="entry name" value="NTF2-like_dom_sf"/>
</dbReference>
<feature type="domain" description="SnoaL-like" evidence="1">
    <location>
        <begin position="5"/>
        <end position="118"/>
    </location>
</feature>
<dbReference type="RefSeq" id="WP_186736642.1">
    <property type="nucleotide sequence ID" value="NZ_VFIA01000006.1"/>
</dbReference>
<organism evidence="2 3">
    <name type="scientific">Spirosoma utsteinense</name>
    <dbReference type="NCBI Taxonomy" id="2585773"/>
    <lineage>
        <taxon>Bacteria</taxon>
        <taxon>Pseudomonadati</taxon>
        <taxon>Bacteroidota</taxon>
        <taxon>Cytophagia</taxon>
        <taxon>Cytophagales</taxon>
        <taxon>Cytophagaceae</taxon>
        <taxon>Spirosoma</taxon>
    </lineage>
</organism>
<dbReference type="SUPFAM" id="SSF54427">
    <property type="entry name" value="NTF2-like"/>
    <property type="match status" value="1"/>
</dbReference>
<protein>
    <recommendedName>
        <fullName evidence="1">SnoaL-like domain-containing protein</fullName>
    </recommendedName>
</protein>
<evidence type="ECO:0000313" key="2">
    <source>
        <dbReference type="EMBL" id="MBC3790826.1"/>
    </source>
</evidence>